<dbReference type="InterPro" id="IPR050815">
    <property type="entry name" value="TF_fung"/>
</dbReference>
<feature type="compositionally biased region" description="Polar residues" evidence="6">
    <location>
        <begin position="687"/>
        <end position="702"/>
    </location>
</feature>
<organism evidence="8 9">
    <name type="scientific">Scytalidium lignicola</name>
    <name type="common">Hyphomycete</name>
    <dbReference type="NCBI Taxonomy" id="5539"/>
    <lineage>
        <taxon>Eukaryota</taxon>
        <taxon>Fungi</taxon>
        <taxon>Dikarya</taxon>
        <taxon>Ascomycota</taxon>
        <taxon>Pezizomycotina</taxon>
        <taxon>Leotiomycetes</taxon>
        <taxon>Leotiomycetes incertae sedis</taxon>
        <taxon>Scytalidium</taxon>
    </lineage>
</organism>
<evidence type="ECO:0000256" key="6">
    <source>
        <dbReference type="SAM" id="MobiDB-lite"/>
    </source>
</evidence>
<protein>
    <recommendedName>
        <fullName evidence="7">Xylanolytic transcriptional activator regulatory domain-containing protein</fullName>
    </recommendedName>
</protein>
<feature type="region of interest" description="Disordered" evidence="6">
    <location>
        <begin position="1"/>
        <end position="41"/>
    </location>
</feature>
<keyword evidence="4" id="KW-0804">Transcription</keyword>
<evidence type="ECO:0000259" key="7">
    <source>
        <dbReference type="SMART" id="SM00906"/>
    </source>
</evidence>
<feature type="non-terminal residue" evidence="8">
    <location>
        <position position="830"/>
    </location>
</feature>
<gene>
    <name evidence="8" type="ORF">B7463_g9503</name>
</gene>
<feature type="compositionally biased region" description="Basic and acidic residues" evidence="6">
    <location>
        <begin position="21"/>
        <end position="38"/>
    </location>
</feature>
<feature type="compositionally biased region" description="Polar residues" evidence="6">
    <location>
        <begin position="185"/>
        <end position="203"/>
    </location>
</feature>
<dbReference type="InterPro" id="IPR007219">
    <property type="entry name" value="XnlR_reg_dom"/>
</dbReference>
<evidence type="ECO:0000256" key="3">
    <source>
        <dbReference type="ARBA" id="ARBA00023015"/>
    </source>
</evidence>
<keyword evidence="2" id="KW-0479">Metal-binding</keyword>
<dbReference type="EMBL" id="NCSJ02000237">
    <property type="protein sequence ID" value="RFU26847.1"/>
    <property type="molecule type" value="Genomic_DNA"/>
</dbReference>
<comment type="caution">
    <text evidence="8">The sequence shown here is derived from an EMBL/GenBank/DDBJ whole genome shotgun (WGS) entry which is preliminary data.</text>
</comment>
<dbReference type="OMA" id="CEGALWQ"/>
<dbReference type="Proteomes" id="UP000258309">
    <property type="component" value="Unassembled WGS sequence"/>
</dbReference>
<dbReference type="GO" id="GO:0003677">
    <property type="term" value="F:DNA binding"/>
    <property type="evidence" value="ECO:0007669"/>
    <property type="project" value="InterPro"/>
</dbReference>
<feature type="region of interest" description="Disordered" evidence="6">
    <location>
        <begin position="687"/>
        <end position="708"/>
    </location>
</feature>
<evidence type="ECO:0000256" key="1">
    <source>
        <dbReference type="ARBA" id="ARBA00004123"/>
    </source>
</evidence>
<name>A0A3E2H0R3_SCYLI</name>
<comment type="subcellular location">
    <subcellularLocation>
        <location evidence="1">Nucleus</location>
    </subcellularLocation>
</comment>
<evidence type="ECO:0000313" key="9">
    <source>
        <dbReference type="Proteomes" id="UP000258309"/>
    </source>
</evidence>
<dbReference type="CDD" id="cd12148">
    <property type="entry name" value="fungal_TF_MHR"/>
    <property type="match status" value="1"/>
</dbReference>
<proteinExistence type="predicted"/>
<feature type="domain" description="Xylanolytic transcriptional activator regulatory" evidence="7">
    <location>
        <begin position="315"/>
        <end position="404"/>
    </location>
</feature>
<dbReference type="SMART" id="SM00906">
    <property type="entry name" value="Fungal_trans"/>
    <property type="match status" value="1"/>
</dbReference>
<keyword evidence="9" id="KW-1185">Reference proteome</keyword>
<dbReference type="PANTHER" id="PTHR47338">
    <property type="entry name" value="ZN(II)2CYS6 TRANSCRIPTION FACTOR (EUROFUNG)-RELATED"/>
    <property type="match status" value="1"/>
</dbReference>
<keyword evidence="5" id="KW-0539">Nucleus</keyword>
<evidence type="ECO:0000256" key="5">
    <source>
        <dbReference type="ARBA" id="ARBA00023242"/>
    </source>
</evidence>
<dbReference type="STRING" id="5539.A0A3E2H0R3"/>
<dbReference type="OrthoDB" id="4456959at2759"/>
<dbReference type="GO" id="GO:0005634">
    <property type="term" value="C:nucleus"/>
    <property type="evidence" value="ECO:0007669"/>
    <property type="project" value="UniProtKB-SubCell"/>
</dbReference>
<dbReference type="AlphaFoldDB" id="A0A3E2H0R3"/>
<evidence type="ECO:0000313" key="8">
    <source>
        <dbReference type="EMBL" id="RFU26847.1"/>
    </source>
</evidence>
<feature type="region of interest" description="Disordered" evidence="6">
    <location>
        <begin position="181"/>
        <end position="204"/>
    </location>
</feature>
<dbReference type="GO" id="GO:0006351">
    <property type="term" value="P:DNA-templated transcription"/>
    <property type="evidence" value="ECO:0007669"/>
    <property type="project" value="InterPro"/>
</dbReference>
<dbReference type="Pfam" id="PF04082">
    <property type="entry name" value="Fungal_trans"/>
    <property type="match status" value="1"/>
</dbReference>
<feature type="non-terminal residue" evidence="8">
    <location>
        <position position="1"/>
    </location>
</feature>
<sequence length="830" mass="92343">MVTHVDDGSDASTESQGMAKMARDLDNDGSNEGDKPVAEDEGPAWVATQLLVPVMSQEESQVLATAAMLALCIDCVYDERRSKPGLRTGAVESLSQRVAALENMFLGQGVLWQQVFKCLNSIPSPTAANLTPLSSDAPVQGETLRECTTRLKDTLTKISDGGLISAGDLLLRSPLKRKRTELEYESSSPARPQSENENISENTLPPDDLIDDLVEIYFKKFHPWIPILHVRQFRERMALPATRQELHTIFHAITSLCVRFSEDPRLNNTAVRAKYAKRSREIVILQSMESFSVENLQALVICAFDIIGSGRGPSAWSIVGSMTRTVEQLQLSIEDDDKHQPSEFLIKRMAFLPAAESWLEREERRRVFWNVFLMDRFCSIATGWNVSLTSAEVKRRLPCEGALWEEGKSLETPTPYFGIADKSSNGALPTSRPELEDQASLGGFAYCIEASESLSLVTTFFLRQAVDMSNVHDVQMWLMRFKELDLRLIQWKIFLPEQWREACAVNADGMLDPNLTLAHITHNTAVGLLHQGIAYPSPAWQASPIRLPSLSSAETCMAAATEVTIIAEKYLQDSTSPTNAQFAFCLFISGRILLAHVVHCNIALPSEFDSLINSLMEISRRWNGPHVEPRSRVAENLASKFATRLVHARNQGPHSLDIRQSAYSEEQIQDPTSTQLKQQNSLLAEISNTSAGPRNHLPSRTTIPPVGMINGHTDDEDTIVVEQEGSPDSISLAFPPLPSAFQPHYASATQTAMPSPLPSHNHMQQLSSFYGQHAQETVQTNSNYPDPRGVEYNGAISEFEDLHSFFEYSFLPTQRISMFSGQLDKANEPQ</sequence>
<dbReference type="GO" id="GO:0008270">
    <property type="term" value="F:zinc ion binding"/>
    <property type="evidence" value="ECO:0007669"/>
    <property type="project" value="InterPro"/>
</dbReference>
<dbReference type="PANTHER" id="PTHR47338:SF23">
    <property type="entry name" value="ZN(II)2CYS6 TRANSCRIPTION FACTOR (EUROFUNG)"/>
    <property type="match status" value="1"/>
</dbReference>
<evidence type="ECO:0000256" key="4">
    <source>
        <dbReference type="ARBA" id="ARBA00023163"/>
    </source>
</evidence>
<keyword evidence="3" id="KW-0805">Transcription regulation</keyword>
<dbReference type="GO" id="GO:0000981">
    <property type="term" value="F:DNA-binding transcription factor activity, RNA polymerase II-specific"/>
    <property type="evidence" value="ECO:0007669"/>
    <property type="project" value="InterPro"/>
</dbReference>
<reference evidence="8 9" key="1">
    <citation type="submission" date="2018-05" db="EMBL/GenBank/DDBJ databases">
        <title>Draft genome sequence of Scytalidium lignicola DSM 105466, a ubiquitous saprotrophic fungus.</title>
        <authorList>
            <person name="Buettner E."/>
            <person name="Gebauer A.M."/>
            <person name="Hofrichter M."/>
            <person name="Liers C."/>
            <person name="Kellner H."/>
        </authorList>
    </citation>
    <scope>NUCLEOTIDE SEQUENCE [LARGE SCALE GENOMIC DNA]</scope>
    <source>
        <strain evidence="8 9">DSM 105466</strain>
    </source>
</reference>
<accession>A0A3E2H0R3</accession>
<evidence type="ECO:0000256" key="2">
    <source>
        <dbReference type="ARBA" id="ARBA00022723"/>
    </source>
</evidence>